<dbReference type="PANTHER" id="PTHR20932:SF31">
    <property type="entry name" value="RING-TYPE DOMAIN-CONTAINING PROTEIN"/>
    <property type="match status" value="1"/>
</dbReference>
<feature type="region of interest" description="Disordered" evidence="1">
    <location>
        <begin position="69"/>
        <end position="129"/>
    </location>
</feature>
<evidence type="ECO:0000313" key="3">
    <source>
        <dbReference type="Proteomes" id="UP000327013"/>
    </source>
</evidence>
<evidence type="ECO:0008006" key="4">
    <source>
        <dbReference type="Google" id="ProtNLM"/>
    </source>
</evidence>
<dbReference type="Gene3D" id="3.10.350.10">
    <property type="entry name" value="LysM domain"/>
    <property type="match status" value="1"/>
</dbReference>
<organism evidence="2 3">
    <name type="scientific">Carpinus fangiana</name>
    <dbReference type="NCBI Taxonomy" id="176857"/>
    <lineage>
        <taxon>Eukaryota</taxon>
        <taxon>Viridiplantae</taxon>
        <taxon>Streptophyta</taxon>
        <taxon>Embryophyta</taxon>
        <taxon>Tracheophyta</taxon>
        <taxon>Spermatophyta</taxon>
        <taxon>Magnoliopsida</taxon>
        <taxon>eudicotyledons</taxon>
        <taxon>Gunneridae</taxon>
        <taxon>Pentapetalae</taxon>
        <taxon>rosids</taxon>
        <taxon>fabids</taxon>
        <taxon>Fagales</taxon>
        <taxon>Betulaceae</taxon>
        <taxon>Carpinus</taxon>
    </lineage>
</organism>
<proteinExistence type="predicted"/>
<keyword evidence="3" id="KW-1185">Reference proteome</keyword>
<feature type="compositionally biased region" description="Acidic residues" evidence="1">
    <location>
        <begin position="106"/>
        <end position="118"/>
    </location>
</feature>
<feature type="compositionally biased region" description="Gly residues" evidence="1">
    <location>
        <begin position="260"/>
        <end position="280"/>
    </location>
</feature>
<dbReference type="InterPro" id="IPR045030">
    <property type="entry name" value="LYSM1-4"/>
</dbReference>
<dbReference type="InterPro" id="IPR036779">
    <property type="entry name" value="LysM_dom_sf"/>
</dbReference>
<dbReference type="Proteomes" id="UP000327013">
    <property type="component" value="Unassembled WGS sequence"/>
</dbReference>
<feature type="region of interest" description="Disordered" evidence="1">
    <location>
        <begin position="243"/>
        <end position="280"/>
    </location>
</feature>
<name>A0A5N6L4B4_9ROSI</name>
<gene>
    <name evidence="2" type="ORF">FH972_026552</name>
</gene>
<dbReference type="EMBL" id="VIBQ01000099">
    <property type="protein sequence ID" value="KAB8754763.1"/>
    <property type="molecule type" value="Genomic_DNA"/>
</dbReference>
<comment type="caution">
    <text evidence="2">The sequence shown here is derived from an EMBL/GenBank/DDBJ whole genome shotgun (WGS) entry which is preliminary data.</text>
</comment>
<reference evidence="2 3" key="1">
    <citation type="submission" date="2019-06" db="EMBL/GenBank/DDBJ databases">
        <title>A chromosomal-level reference genome of Carpinus fangiana (Coryloideae, Betulaceae).</title>
        <authorList>
            <person name="Yang X."/>
            <person name="Wang Z."/>
            <person name="Zhang L."/>
            <person name="Hao G."/>
            <person name="Liu J."/>
            <person name="Yang Y."/>
        </authorList>
    </citation>
    <scope>NUCLEOTIDE SEQUENCE [LARGE SCALE GENOMIC DNA]</scope>
    <source>
        <strain evidence="2">Cfa_2016G</strain>
        <tissue evidence="2">Leaf</tissue>
    </source>
</reference>
<accession>A0A5N6L4B4</accession>
<protein>
    <recommendedName>
        <fullName evidence="4">LysM domain-containing protein</fullName>
    </recommendedName>
</protein>
<dbReference type="OrthoDB" id="2107166at2759"/>
<dbReference type="AlphaFoldDB" id="A0A5N6L4B4"/>
<sequence>MAEDSCCICAHILSDSIDPQDFKSEKQPLQHPPRRLPCCNRSICSPCLAKNPRFESYCPYCQVSTIPTPLPQGLRDPPAYSEKPTAATTSTDNRHPSNPRATTTSSDDDDDHTADDDPPGYYTLAPNGTATATLTPDVTHHLRPTDTLAALSLAYAVPAPVLRAHNRLHADHLLAARRTLRIPGSHYAGPSLSARPVEDPAEAERKARLRRFMVAAKCHEYEVAELYLRQAGGELGAALERWEEDERWERENPLQKGKGKGQGGGPGRRRGAGGGLTGQI</sequence>
<evidence type="ECO:0000313" key="2">
    <source>
        <dbReference type="EMBL" id="KAB8754763.1"/>
    </source>
</evidence>
<evidence type="ECO:0000256" key="1">
    <source>
        <dbReference type="SAM" id="MobiDB-lite"/>
    </source>
</evidence>
<dbReference type="PANTHER" id="PTHR20932">
    <property type="entry name" value="LYSM AND PUTATIVE PEPTIDOGLYCAN-BINDING DOMAIN-CONTAINING PROTEIN"/>
    <property type="match status" value="1"/>
</dbReference>